<dbReference type="Proteomes" id="UP001139493">
    <property type="component" value="Unassembled WGS sequence"/>
</dbReference>
<feature type="domain" description="GH10" evidence="10">
    <location>
        <begin position="57"/>
        <end position="367"/>
    </location>
</feature>
<dbReference type="Pfam" id="PF00331">
    <property type="entry name" value="Glyco_hydro_10"/>
    <property type="match status" value="1"/>
</dbReference>
<dbReference type="InterPro" id="IPR001000">
    <property type="entry name" value="GH10_dom"/>
</dbReference>
<evidence type="ECO:0000256" key="9">
    <source>
        <dbReference type="RuleBase" id="RU361174"/>
    </source>
</evidence>
<keyword evidence="12" id="KW-1185">Reference proteome</keyword>
<comment type="similarity">
    <text evidence="2 9">Belongs to the glycosyl hydrolase 10 (cellulase F) family.</text>
</comment>
<evidence type="ECO:0000313" key="11">
    <source>
        <dbReference type="EMBL" id="MCP2266640.1"/>
    </source>
</evidence>
<protein>
    <recommendedName>
        <fullName evidence="9">Beta-xylanase</fullName>
        <ecNumber evidence="9">3.2.1.8</ecNumber>
    </recommendedName>
</protein>
<keyword evidence="5 9" id="KW-0378">Hydrolase</keyword>
<dbReference type="SMART" id="SM00633">
    <property type="entry name" value="Glyco_10"/>
    <property type="match status" value="1"/>
</dbReference>
<evidence type="ECO:0000256" key="4">
    <source>
        <dbReference type="ARBA" id="ARBA00022729"/>
    </source>
</evidence>
<dbReference type="PANTHER" id="PTHR31490">
    <property type="entry name" value="GLYCOSYL HYDROLASE"/>
    <property type="match status" value="1"/>
</dbReference>
<accession>A0A9X2JWI7</accession>
<keyword evidence="4" id="KW-0732">Signal</keyword>
<dbReference type="PROSITE" id="PS51760">
    <property type="entry name" value="GH10_2"/>
    <property type="match status" value="1"/>
</dbReference>
<evidence type="ECO:0000256" key="3">
    <source>
        <dbReference type="ARBA" id="ARBA00022651"/>
    </source>
</evidence>
<sequence>MTSLFTAPTGGRTPDPSLAHRRADATVTLRGPDGAPLADQDVVVRQTRHAFLFGCIGFDLVDLAGGTSQDPAYDGRLADAWFDVFNQTTLPFYWGTFEPERGAPQTDRLLRAARWFADRGVVVKGHPLVWHTVQPDWLLGLPDAEVERLQRERVRRDVAAFRGVVDTWDAINEVVIMPVFTAQENAITPLARQKGRVEMIRMAFEEARAENPGATLLLNDFDLSTAYECLVEAVLGAGIRIDRLGLQSHMHQGYLGEERTLEILDRFSRYGIPIHFTETTLLSGDLMPGHIEDLNDWQVESWPSTPEGEERQADEVERHYRTLLSHPSVEASTYWGLSDRGMWLNAPGGLLRADGSPKPAYDRLRGLVKDEWWLAPTTLRTDAEGRVRFGGFLGDYTIERLDGGGAGTVTLDTPGAVTLEGKLPHAA</sequence>
<dbReference type="InterPro" id="IPR044846">
    <property type="entry name" value="GH10"/>
</dbReference>
<dbReference type="RefSeq" id="WP_253838713.1">
    <property type="nucleotide sequence ID" value="NZ_JAMTCS010000013.1"/>
</dbReference>
<dbReference type="InterPro" id="IPR017853">
    <property type="entry name" value="GH"/>
</dbReference>
<comment type="caution">
    <text evidence="11">The sequence shown here is derived from an EMBL/GenBank/DDBJ whole genome shotgun (WGS) entry which is preliminary data.</text>
</comment>
<comment type="catalytic activity">
    <reaction evidence="1 9">
        <text>Endohydrolysis of (1-&gt;4)-beta-D-xylosidic linkages in xylans.</text>
        <dbReference type="EC" id="3.2.1.8"/>
    </reaction>
</comment>
<dbReference type="PRINTS" id="PR00134">
    <property type="entry name" value="GLHYDRLASE10"/>
</dbReference>
<proteinExistence type="inferred from homology"/>
<dbReference type="EC" id="3.2.1.8" evidence="9"/>
<reference evidence="11" key="1">
    <citation type="submission" date="2022-06" db="EMBL/GenBank/DDBJ databases">
        <title>Genomic Encyclopedia of Archaeal and Bacterial Type Strains, Phase II (KMG-II): from individual species to whole genera.</title>
        <authorList>
            <person name="Goeker M."/>
        </authorList>
    </citation>
    <scope>NUCLEOTIDE SEQUENCE</scope>
    <source>
        <strain evidence="11">DSM 26652</strain>
    </source>
</reference>
<dbReference type="EMBL" id="JAMTCS010000013">
    <property type="protein sequence ID" value="MCP2266640.1"/>
    <property type="molecule type" value="Genomic_DNA"/>
</dbReference>
<dbReference type="GO" id="GO:0045493">
    <property type="term" value="P:xylan catabolic process"/>
    <property type="evidence" value="ECO:0007669"/>
    <property type="project" value="UniProtKB-KW"/>
</dbReference>
<dbReference type="Gene3D" id="3.20.20.80">
    <property type="entry name" value="Glycosidases"/>
    <property type="match status" value="1"/>
</dbReference>
<keyword evidence="3" id="KW-0858">Xylan degradation</keyword>
<gene>
    <name evidence="11" type="ORF">APR03_004010</name>
</gene>
<keyword evidence="6 9" id="KW-0119">Carbohydrate metabolism</keyword>
<keyword evidence="8 9" id="KW-0624">Polysaccharide degradation</keyword>
<name>A0A9X2JWI7_9MICO</name>
<evidence type="ECO:0000256" key="5">
    <source>
        <dbReference type="ARBA" id="ARBA00022801"/>
    </source>
</evidence>
<dbReference type="SUPFAM" id="SSF51445">
    <property type="entry name" value="(Trans)glycosidases"/>
    <property type="match status" value="1"/>
</dbReference>
<evidence type="ECO:0000256" key="2">
    <source>
        <dbReference type="ARBA" id="ARBA00007495"/>
    </source>
</evidence>
<dbReference type="PANTHER" id="PTHR31490:SF88">
    <property type="entry name" value="BETA-XYLANASE"/>
    <property type="match status" value="1"/>
</dbReference>
<evidence type="ECO:0000259" key="10">
    <source>
        <dbReference type="PROSITE" id="PS51760"/>
    </source>
</evidence>
<dbReference type="AlphaFoldDB" id="A0A9X2JWI7"/>
<evidence type="ECO:0000256" key="1">
    <source>
        <dbReference type="ARBA" id="ARBA00000681"/>
    </source>
</evidence>
<dbReference type="GO" id="GO:0031176">
    <property type="term" value="F:endo-1,4-beta-xylanase activity"/>
    <property type="evidence" value="ECO:0007669"/>
    <property type="project" value="UniProtKB-EC"/>
</dbReference>
<evidence type="ECO:0000256" key="7">
    <source>
        <dbReference type="ARBA" id="ARBA00023295"/>
    </source>
</evidence>
<organism evidence="11 12">
    <name type="scientific">Promicromonospora thailandica</name>
    <dbReference type="NCBI Taxonomy" id="765201"/>
    <lineage>
        <taxon>Bacteria</taxon>
        <taxon>Bacillati</taxon>
        <taxon>Actinomycetota</taxon>
        <taxon>Actinomycetes</taxon>
        <taxon>Micrococcales</taxon>
        <taxon>Promicromonosporaceae</taxon>
        <taxon>Promicromonospora</taxon>
    </lineage>
</organism>
<evidence type="ECO:0000256" key="6">
    <source>
        <dbReference type="ARBA" id="ARBA00023277"/>
    </source>
</evidence>
<evidence type="ECO:0000313" key="12">
    <source>
        <dbReference type="Proteomes" id="UP001139493"/>
    </source>
</evidence>
<evidence type="ECO:0000256" key="8">
    <source>
        <dbReference type="ARBA" id="ARBA00023326"/>
    </source>
</evidence>
<keyword evidence="7 9" id="KW-0326">Glycosidase</keyword>